<keyword evidence="1" id="KW-0812">Transmembrane</keyword>
<keyword evidence="3" id="KW-1185">Reference proteome</keyword>
<feature type="transmembrane region" description="Helical" evidence="1">
    <location>
        <begin position="137"/>
        <end position="162"/>
    </location>
</feature>
<evidence type="ECO:0000256" key="1">
    <source>
        <dbReference type="SAM" id="Phobius"/>
    </source>
</evidence>
<dbReference type="Proteomes" id="UP001292084">
    <property type="component" value="Unassembled WGS sequence"/>
</dbReference>
<accession>A0ABU5KJH1</accession>
<protein>
    <submittedName>
        <fullName evidence="2">Zinc ribbon domain-containing protein</fullName>
    </submittedName>
</protein>
<feature type="transmembrane region" description="Helical" evidence="1">
    <location>
        <begin position="174"/>
        <end position="195"/>
    </location>
</feature>
<name>A0ABU5KJH1_9BACL</name>
<feature type="transmembrane region" description="Helical" evidence="1">
    <location>
        <begin position="201"/>
        <end position="226"/>
    </location>
</feature>
<comment type="caution">
    <text evidence="2">The sequence shown here is derived from an EMBL/GenBank/DDBJ whole genome shotgun (WGS) entry which is preliminary data.</text>
</comment>
<feature type="transmembrane region" description="Helical" evidence="1">
    <location>
        <begin position="105"/>
        <end position="125"/>
    </location>
</feature>
<evidence type="ECO:0000313" key="2">
    <source>
        <dbReference type="EMBL" id="MDZ5711410.1"/>
    </source>
</evidence>
<keyword evidence="1" id="KW-1133">Transmembrane helix</keyword>
<proteinExistence type="predicted"/>
<gene>
    <name evidence="2" type="ORF">UFB30_04200</name>
</gene>
<feature type="transmembrane region" description="Helical" evidence="1">
    <location>
        <begin position="238"/>
        <end position="261"/>
    </location>
</feature>
<dbReference type="EMBL" id="JAXQNN010000001">
    <property type="protein sequence ID" value="MDZ5711410.1"/>
    <property type="molecule type" value="Genomic_DNA"/>
</dbReference>
<keyword evidence="1" id="KW-0472">Membrane</keyword>
<organism evidence="2 3">
    <name type="scientific">Jeotgalibacillus haloalkalitolerans</name>
    <dbReference type="NCBI Taxonomy" id="3104292"/>
    <lineage>
        <taxon>Bacteria</taxon>
        <taxon>Bacillati</taxon>
        <taxon>Bacillota</taxon>
        <taxon>Bacilli</taxon>
        <taxon>Bacillales</taxon>
        <taxon>Caryophanaceae</taxon>
        <taxon>Jeotgalibacillus</taxon>
    </lineage>
</organism>
<sequence length="274" mass="29937">MLRSDWMNCVNCGHEQSTGKFCGNCGTEIIKEGFTAQSQHAASAPPPLQEQVQQQHQAAAVSSTPNPTIEKAKATSISYWNYFKQYIKSPSKSLQTGEGEFKNGLISIILFSILFGSMPYLMYQATFGGFGGYGPSFFGVFFQSLMFTAAIVFLVITCLFLSNKLFGRQDSYKSVTAIFGAHILLPIIFLAAAVLTTLMSMYTLSVILIVLSVSIVIGSVPLHIISSLMTMKSKTADPLYGFLAYIVLVSIVFAVFSLSIAESSFWDLMSMGLF</sequence>
<evidence type="ECO:0000313" key="3">
    <source>
        <dbReference type="Proteomes" id="UP001292084"/>
    </source>
</evidence>
<reference evidence="2 3" key="1">
    <citation type="submission" date="2023-12" db="EMBL/GenBank/DDBJ databases">
        <title>Jeotgalibacillus haloalkaliphilus sp. nov., a novel salt-tolerant bacteria, isolated from the estuary of the Fenhe River into the Yellow River.</title>
        <authorList>
            <person name="Li Y."/>
        </authorList>
    </citation>
    <scope>NUCLEOTIDE SEQUENCE [LARGE SCALE GENOMIC DNA]</scope>
    <source>
        <strain evidence="2 3">HH7-29</strain>
    </source>
</reference>